<evidence type="ECO:0000256" key="2">
    <source>
        <dbReference type="ARBA" id="ARBA00008467"/>
    </source>
</evidence>
<keyword evidence="6" id="KW-0444">Lipid biosynthesis</keyword>
<evidence type="ECO:0000256" key="9">
    <source>
        <dbReference type="ARBA" id="ARBA00023098"/>
    </source>
</evidence>
<evidence type="ECO:0000313" key="20">
    <source>
        <dbReference type="Proteomes" id="UP000178587"/>
    </source>
</evidence>
<dbReference type="GO" id="GO:0005829">
    <property type="term" value="C:cytosol"/>
    <property type="evidence" value="ECO:0007669"/>
    <property type="project" value="TreeGrafter"/>
</dbReference>
<dbReference type="STRING" id="1798507.A3A34_00930"/>
<proteinExistence type="inferred from homology"/>
<dbReference type="GO" id="GO:0004315">
    <property type="term" value="F:3-oxoacyl-[acyl-carrier-protein] synthase activity"/>
    <property type="evidence" value="ECO:0007669"/>
    <property type="project" value="UniProtKB-EC"/>
</dbReference>
<accession>A0A1F6EN14</accession>
<dbReference type="InterPro" id="IPR014031">
    <property type="entry name" value="Ketoacyl_synth_C"/>
</dbReference>
<keyword evidence="8" id="KW-0276">Fatty acid metabolism</keyword>
<evidence type="ECO:0000256" key="7">
    <source>
        <dbReference type="ARBA" id="ARBA00022679"/>
    </source>
</evidence>
<comment type="caution">
    <text evidence="19">The sequence shown here is derived from an EMBL/GenBank/DDBJ whole genome shotgun (WGS) entry which is preliminary data.</text>
</comment>
<dbReference type="InterPro" id="IPR020841">
    <property type="entry name" value="PKS_Beta-ketoAc_synthase_dom"/>
</dbReference>
<dbReference type="SMART" id="SM00825">
    <property type="entry name" value="PKS_KS"/>
    <property type="match status" value="1"/>
</dbReference>
<evidence type="ECO:0000256" key="15">
    <source>
        <dbReference type="ARBA" id="ARBA00048121"/>
    </source>
</evidence>
<evidence type="ECO:0000256" key="11">
    <source>
        <dbReference type="ARBA" id="ARBA00023315"/>
    </source>
</evidence>
<evidence type="ECO:0000256" key="8">
    <source>
        <dbReference type="ARBA" id="ARBA00022832"/>
    </source>
</evidence>
<dbReference type="CDD" id="cd00834">
    <property type="entry name" value="KAS_I_II"/>
    <property type="match status" value="1"/>
</dbReference>
<dbReference type="Pfam" id="PF00109">
    <property type="entry name" value="ketoacyl-synt"/>
    <property type="match status" value="1"/>
</dbReference>
<comment type="subunit">
    <text evidence="3">Homodimer.</text>
</comment>
<comment type="catalytic activity">
    <reaction evidence="15">
        <text>(3Z)-decenoyl-[ACP] + malonyl-[ACP] + H(+) = 3-oxo-(5Z)-dodecenoyl-[ACP] + holo-[ACP] + CO2</text>
        <dbReference type="Rhea" id="RHEA:54940"/>
        <dbReference type="Rhea" id="RHEA-COMP:9623"/>
        <dbReference type="Rhea" id="RHEA-COMP:9685"/>
        <dbReference type="Rhea" id="RHEA-COMP:9927"/>
        <dbReference type="Rhea" id="RHEA-COMP:14042"/>
        <dbReference type="ChEBI" id="CHEBI:15378"/>
        <dbReference type="ChEBI" id="CHEBI:16526"/>
        <dbReference type="ChEBI" id="CHEBI:64479"/>
        <dbReference type="ChEBI" id="CHEBI:78449"/>
        <dbReference type="ChEBI" id="CHEBI:78798"/>
        <dbReference type="ChEBI" id="CHEBI:138410"/>
    </reaction>
    <physiologicalReaction direction="left-to-right" evidence="15">
        <dbReference type="Rhea" id="RHEA:54941"/>
    </physiologicalReaction>
</comment>
<name>A0A1F6EN14_9BACT</name>
<keyword evidence="9" id="KW-0443">Lipid metabolism</keyword>
<evidence type="ECO:0000256" key="17">
    <source>
        <dbReference type="RuleBase" id="RU003694"/>
    </source>
</evidence>
<comment type="catalytic activity">
    <reaction evidence="16">
        <text>a fatty acyl-[ACP] + malonyl-[ACP] + H(+) = a 3-oxoacyl-[ACP] + holo-[ACP] + CO2</text>
        <dbReference type="Rhea" id="RHEA:22836"/>
        <dbReference type="Rhea" id="RHEA-COMP:9623"/>
        <dbReference type="Rhea" id="RHEA-COMP:9685"/>
        <dbReference type="Rhea" id="RHEA-COMP:9916"/>
        <dbReference type="Rhea" id="RHEA-COMP:14125"/>
        <dbReference type="ChEBI" id="CHEBI:15378"/>
        <dbReference type="ChEBI" id="CHEBI:16526"/>
        <dbReference type="ChEBI" id="CHEBI:64479"/>
        <dbReference type="ChEBI" id="CHEBI:78449"/>
        <dbReference type="ChEBI" id="CHEBI:78776"/>
        <dbReference type="ChEBI" id="CHEBI:138651"/>
        <dbReference type="EC" id="2.3.1.41"/>
    </reaction>
    <physiologicalReaction direction="left-to-right" evidence="16">
        <dbReference type="Rhea" id="RHEA:22837"/>
    </physiologicalReaction>
</comment>
<dbReference type="PANTHER" id="PTHR11712:SF306">
    <property type="entry name" value="3-OXOACYL-[ACYL-CARRIER-PROTEIN] SYNTHASE 1"/>
    <property type="match status" value="1"/>
</dbReference>
<protein>
    <recommendedName>
        <fullName evidence="12">3-oxoacyl-[acyl-carrier-protein] synthase 1</fullName>
        <ecNumber evidence="4">2.3.1.41</ecNumber>
    </recommendedName>
    <alternativeName>
        <fullName evidence="13">3-oxoacyl-[acyl-carrier-protein] synthase I</fullName>
    </alternativeName>
    <alternativeName>
        <fullName evidence="14">Beta-ketoacyl-ACP synthase I</fullName>
    </alternativeName>
</protein>
<dbReference type="InterPro" id="IPR014030">
    <property type="entry name" value="Ketoacyl_synth_N"/>
</dbReference>
<keyword evidence="7 17" id="KW-0808">Transferase</keyword>
<dbReference type="EC" id="2.3.1.41" evidence="4"/>
<dbReference type="AlphaFoldDB" id="A0A1F6EN14"/>
<reference evidence="19 20" key="1">
    <citation type="journal article" date="2016" name="Nat. Commun.">
        <title>Thousands of microbial genomes shed light on interconnected biogeochemical processes in an aquifer system.</title>
        <authorList>
            <person name="Anantharaman K."/>
            <person name="Brown C.T."/>
            <person name="Hug L.A."/>
            <person name="Sharon I."/>
            <person name="Castelle C.J."/>
            <person name="Probst A.J."/>
            <person name="Thomas B.C."/>
            <person name="Singh A."/>
            <person name="Wilkins M.J."/>
            <person name="Karaoz U."/>
            <person name="Brodie E.L."/>
            <person name="Williams K.H."/>
            <person name="Hubbard S.S."/>
            <person name="Banfield J.F."/>
        </authorList>
    </citation>
    <scope>NUCLEOTIDE SEQUENCE [LARGE SCALE GENOMIC DNA]</scope>
</reference>
<dbReference type="PROSITE" id="PS00606">
    <property type="entry name" value="KS3_1"/>
    <property type="match status" value="1"/>
</dbReference>
<evidence type="ECO:0000313" key="19">
    <source>
        <dbReference type="EMBL" id="OGG75028.1"/>
    </source>
</evidence>
<keyword evidence="10" id="KW-0275">Fatty acid biosynthesis</keyword>
<dbReference type="InterPro" id="IPR016039">
    <property type="entry name" value="Thiolase-like"/>
</dbReference>
<dbReference type="Proteomes" id="UP000178587">
    <property type="component" value="Unassembled WGS sequence"/>
</dbReference>
<dbReference type="PANTHER" id="PTHR11712">
    <property type="entry name" value="POLYKETIDE SYNTHASE-RELATED"/>
    <property type="match status" value="1"/>
</dbReference>
<evidence type="ECO:0000256" key="3">
    <source>
        <dbReference type="ARBA" id="ARBA00011738"/>
    </source>
</evidence>
<dbReference type="Pfam" id="PF02801">
    <property type="entry name" value="Ketoacyl-synt_C"/>
    <property type="match status" value="1"/>
</dbReference>
<comment type="subcellular location">
    <subcellularLocation>
        <location evidence="1">Cytoplasm</location>
    </subcellularLocation>
</comment>
<dbReference type="InterPro" id="IPR000794">
    <property type="entry name" value="Beta-ketoacyl_synthase"/>
</dbReference>
<evidence type="ECO:0000256" key="5">
    <source>
        <dbReference type="ARBA" id="ARBA00022490"/>
    </source>
</evidence>
<evidence type="ECO:0000256" key="10">
    <source>
        <dbReference type="ARBA" id="ARBA00023160"/>
    </source>
</evidence>
<comment type="similarity">
    <text evidence="2 17">Belongs to the thiolase-like superfamily. Beta-ketoacyl-ACP synthases family.</text>
</comment>
<evidence type="ECO:0000256" key="12">
    <source>
        <dbReference type="ARBA" id="ARBA00039450"/>
    </source>
</evidence>
<feature type="domain" description="Ketosynthase family 3 (KS3)" evidence="18">
    <location>
        <begin position="1"/>
        <end position="413"/>
    </location>
</feature>
<evidence type="ECO:0000256" key="16">
    <source>
        <dbReference type="ARBA" id="ARBA00048506"/>
    </source>
</evidence>
<dbReference type="GO" id="GO:0006633">
    <property type="term" value="P:fatty acid biosynthetic process"/>
    <property type="evidence" value="ECO:0007669"/>
    <property type="project" value="UniProtKB-KW"/>
</dbReference>
<sequence>MKRVVITGFGAVSPIGITRQEIVEALKNGTSAVVTSPIYTELNFGSRLWAPITAKLPELDRRQMRFMGEGNTLLYGYHAMLSAVADSGLSEDDIRSPETGCIVGTGGPSTLDQCNSWDIVREHGPRKLGAFTVVPTMSSGLAAKLATDFGIRGISYVISSACATSAHCLGEAALKIALGYQRIMFAGGSEDCHPSKACGFDGMRALASKFDDNPSVASRAFDADRCGFVDGAGGGILVLEELEHALGRDAHIYAEIVGYGATSDGFHMTEPSGEGAERCMRQAFAGINPDVPVLPIDYANAHGTSTVKGDFAEAGAFARVFHNDAMPWISSTKSITGHALGGAGALEAIYCLLALQEEFVPMSAHIDRLDPEIEALPSVGKHIARETFDAPLAAVMSNSFGFGGTNATLVLQHFNG</sequence>
<dbReference type="SUPFAM" id="SSF53901">
    <property type="entry name" value="Thiolase-like"/>
    <property type="match status" value="2"/>
</dbReference>
<keyword evidence="11" id="KW-0012">Acyltransferase</keyword>
<organism evidence="19 20">
    <name type="scientific">Candidatus Kaiserbacteria bacterium RIFCSPLOWO2_01_FULL_50_24</name>
    <dbReference type="NCBI Taxonomy" id="1798507"/>
    <lineage>
        <taxon>Bacteria</taxon>
        <taxon>Candidatus Kaiseribacteriota</taxon>
    </lineage>
</organism>
<evidence type="ECO:0000256" key="6">
    <source>
        <dbReference type="ARBA" id="ARBA00022516"/>
    </source>
</evidence>
<dbReference type="PROSITE" id="PS52004">
    <property type="entry name" value="KS3_2"/>
    <property type="match status" value="1"/>
</dbReference>
<dbReference type="Gene3D" id="3.40.47.10">
    <property type="match status" value="2"/>
</dbReference>
<evidence type="ECO:0000259" key="18">
    <source>
        <dbReference type="PROSITE" id="PS52004"/>
    </source>
</evidence>
<gene>
    <name evidence="19" type="ORF">A3A34_00930</name>
</gene>
<dbReference type="InterPro" id="IPR018201">
    <property type="entry name" value="Ketoacyl_synth_AS"/>
</dbReference>
<keyword evidence="5" id="KW-0963">Cytoplasm</keyword>
<evidence type="ECO:0000256" key="14">
    <source>
        <dbReference type="ARBA" id="ARBA00042143"/>
    </source>
</evidence>
<evidence type="ECO:0000256" key="4">
    <source>
        <dbReference type="ARBA" id="ARBA00013191"/>
    </source>
</evidence>
<dbReference type="EMBL" id="MFLU01000008">
    <property type="protein sequence ID" value="OGG75028.1"/>
    <property type="molecule type" value="Genomic_DNA"/>
</dbReference>
<evidence type="ECO:0000256" key="13">
    <source>
        <dbReference type="ARBA" id="ARBA00041620"/>
    </source>
</evidence>
<evidence type="ECO:0000256" key="1">
    <source>
        <dbReference type="ARBA" id="ARBA00004496"/>
    </source>
</evidence>